<comment type="pathway">
    <text evidence="1">Pyrimidine metabolism; UMP biosynthesis via salvage pathway; UMP from uridine: step 1/1.</text>
</comment>
<dbReference type="PRINTS" id="PR00988">
    <property type="entry name" value="URIDINKINASE"/>
</dbReference>
<keyword evidence="8" id="KW-1185">Reference proteome</keyword>
<dbReference type="GO" id="GO:0005524">
    <property type="term" value="F:ATP binding"/>
    <property type="evidence" value="ECO:0007669"/>
    <property type="project" value="InterPro"/>
</dbReference>
<evidence type="ECO:0000256" key="1">
    <source>
        <dbReference type="ARBA" id="ARBA00004690"/>
    </source>
</evidence>
<dbReference type="CDD" id="cd02023">
    <property type="entry name" value="UMPK"/>
    <property type="match status" value="1"/>
</dbReference>
<dbReference type="KEGG" id="minf:MESINF_1739"/>
<dbReference type="PANTHER" id="PTHR10285">
    <property type="entry name" value="URIDINE KINASE"/>
    <property type="match status" value="1"/>
</dbReference>
<evidence type="ECO:0000256" key="2">
    <source>
        <dbReference type="ARBA" id="ARBA00012137"/>
    </source>
</evidence>
<sequence length="201" mass="23225">MVLVSIIGGSGAGKTSVTNVIYTHFNDRAAVLSMDDYYKNLEPGTDPREFNFDSPKAFDFELFESHLRTIKENGTVKVPVYSMVTYRREDGIWRTFEPRPLVLVEGLLVMFRKEMRELFDFSIYIDAPADERLIRRIERDTRERGRSLESIITQYRKFVSPSFESFIEPQKYFCDIVLPDGAANTTGLNVIINAIENMLKK</sequence>
<organism evidence="7 8">
    <name type="scientific">Mesotoga infera</name>
    <dbReference type="NCBI Taxonomy" id="1236046"/>
    <lineage>
        <taxon>Bacteria</taxon>
        <taxon>Thermotogati</taxon>
        <taxon>Thermotogota</taxon>
        <taxon>Thermotogae</taxon>
        <taxon>Kosmotogales</taxon>
        <taxon>Kosmotogaceae</taxon>
        <taxon>Mesotoga</taxon>
    </lineage>
</organism>
<gene>
    <name evidence="7" type="ORF">MESINF_1739</name>
</gene>
<accession>A0A7Z7LFJ2</accession>
<feature type="domain" description="Phosphoribulokinase/uridine kinase" evidence="6">
    <location>
        <begin position="4"/>
        <end position="185"/>
    </location>
</feature>
<name>A0A7Z7LFJ2_9BACT</name>
<evidence type="ECO:0000256" key="4">
    <source>
        <dbReference type="ARBA" id="ARBA00022741"/>
    </source>
</evidence>
<dbReference type="NCBIfam" id="NF004018">
    <property type="entry name" value="PRK05480.1"/>
    <property type="match status" value="1"/>
</dbReference>
<dbReference type="AlphaFoldDB" id="A0A7Z7LFJ2"/>
<dbReference type="RefSeq" id="WP_169699359.1">
    <property type="nucleotide sequence ID" value="NZ_LS974202.1"/>
</dbReference>
<evidence type="ECO:0000313" key="8">
    <source>
        <dbReference type="Proteomes" id="UP000250796"/>
    </source>
</evidence>
<dbReference type="InterPro" id="IPR000764">
    <property type="entry name" value="Uridine_kinase-like"/>
</dbReference>
<dbReference type="InterPro" id="IPR027417">
    <property type="entry name" value="P-loop_NTPase"/>
</dbReference>
<reference evidence="7 8" key="1">
    <citation type="submission" date="2017-01" db="EMBL/GenBank/DDBJ databases">
        <authorList>
            <person name="Erauso G."/>
        </authorList>
    </citation>
    <scope>NUCLEOTIDE SEQUENCE [LARGE SCALE GENOMIC DNA]</scope>
    <source>
        <strain evidence="7">MESINF1</strain>
    </source>
</reference>
<evidence type="ECO:0000313" key="7">
    <source>
        <dbReference type="EMBL" id="SSC13183.1"/>
    </source>
</evidence>
<dbReference type="UniPathway" id="UPA00574">
    <property type="reaction ID" value="UER00637"/>
</dbReference>
<dbReference type="InterPro" id="IPR006083">
    <property type="entry name" value="PRK/URK"/>
</dbReference>
<dbReference type="Pfam" id="PF00485">
    <property type="entry name" value="PRK"/>
    <property type="match status" value="1"/>
</dbReference>
<evidence type="ECO:0000256" key="3">
    <source>
        <dbReference type="ARBA" id="ARBA00022679"/>
    </source>
</evidence>
<dbReference type="GO" id="GO:0004849">
    <property type="term" value="F:uridine kinase activity"/>
    <property type="evidence" value="ECO:0007669"/>
    <property type="project" value="UniProtKB-EC"/>
</dbReference>
<dbReference type="GO" id="GO:0044206">
    <property type="term" value="P:UMP salvage"/>
    <property type="evidence" value="ECO:0007669"/>
    <property type="project" value="UniProtKB-UniPathway"/>
</dbReference>
<dbReference type="EMBL" id="LS974202">
    <property type="protein sequence ID" value="SSC13183.1"/>
    <property type="molecule type" value="Genomic_DNA"/>
</dbReference>
<dbReference type="Gene3D" id="3.40.50.300">
    <property type="entry name" value="P-loop containing nucleotide triphosphate hydrolases"/>
    <property type="match status" value="1"/>
</dbReference>
<protein>
    <recommendedName>
        <fullName evidence="2">uridine/cytidine kinase</fullName>
        <ecNumber evidence="2">2.7.1.48</ecNumber>
    </recommendedName>
</protein>
<dbReference type="Proteomes" id="UP000250796">
    <property type="component" value="Chromosome MESINF"/>
</dbReference>
<dbReference type="SUPFAM" id="SSF52540">
    <property type="entry name" value="P-loop containing nucleoside triphosphate hydrolases"/>
    <property type="match status" value="1"/>
</dbReference>
<evidence type="ECO:0000256" key="5">
    <source>
        <dbReference type="ARBA" id="ARBA00022777"/>
    </source>
</evidence>
<keyword evidence="4" id="KW-0547">Nucleotide-binding</keyword>
<dbReference type="EC" id="2.7.1.48" evidence="2"/>
<keyword evidence="3" id="KW-0808">Transferase</keyword>
<keyword evidence="5 7" id="KW-0418">Kinase</keyword>
<proteinExistence type="predicted"/>
<evidence type="ECO:0000259" key="6">
    <source>
        <dbReference type="Pfam" id="PF00485"/>
    </source>
</evidence>